<dbReference type="EMBL" id="JAPDRK010000012">
    <property type="protein sequence ID" value="KAJ9607115.1"/>
    <property type="molecule type" value="Genomic_DNA"/>
</dbReference>
<evidence type="ECO:0008006" key="7">
    <source>
        <dbReference type="Google" id="ProtNLM"/>
    </source>
</evidence>
<dbReference type="GO" id="GO:0016618">
    <property type="term" value="F:hydroxypyruvate reductase [NAD(P)H] activity"/>
    <property type="evidence" value="ECO:0007669"/>
    <property type="project" value="TreeGrafter"/>
</dbReference>
<evidence type="ECO:0000259" key="3">
    <source>
        <dbReference type="Pfam" id="PF00389"/>
    </source>
</evidence>
<comment type="similarity">
    <text evidence="2">Belongs to the D-isomer specific 2-hydroxyacid dehydrogenase family.</text>
</comment>
<evidence type="ECO:0000256" key="2">
    <source>
        <dbReference type="RuleBase" id="RU003719"/>
    </source>
</evidence>
<dbReference type="InterPro" id="IPR029752">
    <property type="entry name" value="D-isomer_DH_CS1"/>
</dbReference>
<dbReference type="GO" id="GO:0030267">
    <property type="term" value="F:glyoxylate reductase (NADPH) activity"/>
    <property type="evidence" value="ECO:0007669"/>
    <property type="project" value="TreeGrafter"/>
</dbReference>
<dbReference type="PANTHER" id="PTHR10996:SF281">
    <property type="entry name" value="D-ISOMER SPECIFIC 2-HYDROXYACID DEHYDROGENASE NAD-BINDING DOMAIN-CONTAINING PROTEIN-RELATED"/>
    <property type="match status" value="1"/>
</dbReference>
<evidence type="ECO:0000256" key="1">
    <source>
        <dbReference type="ARBA" id="ARBA00023002"/>
    </source>
</evidence>
<accession>A0AA38X5A5</accession>
<proteinExistence type="inferred from homology"/>
<dbReference type="InterPro" id="IPR050223">
    <property type="entry name" value="D-isomer_2-hydroxyacid_DH"/>
</dbReference>
<keyword evidence="1 2" id="KW-0560">Oxidoreductase</keyword>
<dbReference type="InterPro" id="IPR036291">
    <property type="entry name" value="NAD(P)-bd_dom_sf"/>
</dbReference>
<comment type="caution">
    <text evidence="5">The sequence shown here is derived from an EMBL/GenBank/DDBJ whole genome shotgun (WGS) entry which is preliminary data.</text>
</comment>
<dbReference type="AlphaFoldDB" id="A0AA38X5A5"/>
<dbReference type="GO" id="GO:0005829">
    <property type="term" value="C:cytosol"/>
    <property type="evidence" value="ECO:0007669"/>
    <property type="project" value="TreeGrafter"/>
</dbReference>
<dbReference type="PANTHER" id="PTHR10996">
    <property type="entry name" value="2-HYDROXYACID DEHYDROGENASE-RELATED"/>
    <property type="match status" value="1"/>
</dbReference>
<dbReference type="Gene3D" id="3.40.50.720">
    <property type="entry name" value="NAD(P)-binding Rossmann-like Domain"/>
    <property type="match status" value="2"/>
</dbReference>
<dbReference type="InterPro" id="IPR006139">
    <property type="entry name" value="D-isomer_2_OHA_DH_cat_dom"/>
</dbReference>
<dbReference type="Pfam" id="PF02826">
    <property type="entry name" value="2-Hacid_dh_C"/>
    <property type="match status" value="1"/>
</dbReference>
<protein>
    <recommendedName>
        <fullName evidence="7">Glyoxylate reductase</fullName>
    </recommendedName>
</protein>
<feature type="domain" description="D-isomer specific 2-hydroxyacid dehydrogenase NAD-binding" evidence="4">
    <location>
        <begin position="131"/>
        <end position="310"/>
    </location>
</feature>
<organism evidence="5 6">
    <name type="scientific">Cladophialophora chaetospira</name>
    <dbReference type="NCBI Taxonomy" id="386627"/>
    <lineage>
        <taxon>Eukaryota</taxon>
        <taxon>Fungi</taxon>
        <taxon>Dikarya</taxon>
        <taxon>Ascomycota</taxon>
        <taxon>Pezizomycotina</taxon>
        <taxon>Eurotiomycetes</taxon>
        <taxon>Chaetothyriomycetidae</taxon>
        <taxon>Chaetothyriales</taxon>
        <taxon>Herpotrichiellaceae</taxon>
        <taxon>Cladophialophora</taxon>
    </lineage>
</organism>
<dbReference type="InterPro" id="IPR006140">
    <property type="entry name" value="D-isomer_DH_NAD-bd"/>
</dbReference>
<evidence type="ECO:0000313" key="6">
    <source>
        <dbReference type="Proteomes" id="UP001172673"/>
    </source>
</evidence>
<dbReference type="SUPFAM" id="SSF52283">
    <property type="entry name" value="Formate/glycerate dehydrogenase catalytic domain-like"/>
    <property type="match status" value="1"/>
</dbReference>
<dbReference type="SUPFAM" id="SSF51735">
    <property type="entry name" value="NAD(P)-binding Rossmann-fold domains"/>
    <property type="match status" value="1"/>
</dbReference>
<dbReference type="PROSITE" id="PS00065">
    <property type="entry name" value="D_2_HYDROXYACID_DH_1"/>
    <property type="match status" value="1"/>
</dbReference>
<gene>
    <name evidence="5" type="ORF">H2200_008187</name>
</gene>
<keyword evidence="6" id="KW-1185">Reference proteome</keyword>
<feature type="domain" description="D-isomer specific 2-hydroxyacid dehydrogenase catalytic" evidence="3">
    <location>
        <begin position="74"/>
        <end position="342"/>
    </location>
</feature>
<evidence type="ECO:0000259" key="4">
    <source>
        <dbReference type="Pfam" id="PF02826"/>
    </source>
</evidence>
<sequence>MIAKASKPKVLQLGTTWTGHNDELVQKFSSAFDVVPVEKQDLERAIFIEHLRCRKWGDFDAIIRPVVYSGQETEPWDDDIVSLLPQSLKIYASVGAGYDWMDIPLLTAKGILYCNSGAACTLAVADAALYLVISVFRHFTIAQFGAKTGNPLTWSKTRNRIREIGHNPQGHTVGVVGLGRIGHLVAKKVYFGLGCKIVYHDVERKSRVEAEIHAQYFELLDEMLAVSDCVVVCAPYFGKQIMGAEQFAKCKRGARFVIVSRGQLMDETALVEALRSGHLSAAGLDVYQNEPDVHPELVKMENVTMMPHCAGGSIESTTGFERLCMENIESFFSAGKALTPVNPEAQD</sequence>
<evidence type="ECO:0000313" key="5">
    <source>
        <dbReference type="EMBL" id="KAJ9607115.1"/>
    </source>
</evidence>
<reference evidence="5" key="1">
    <citation type="submission" date="2022-10" db="EMBL/GenBank/DDBJ databases">
        <title>Culturing micro-colonial fungi from biological soil crusts in the Mojave desert and describing Neophaeococcomyces mojavensis, and introducing the new genera and species Taxawa tesnikishii.</title>
        <authorList>
            <person name="Kurbessoian T."/>
            <person name="Stajich J.E."/>
        </authorList>
    </citation>
    <scope>NUCLEOTIDE SEQUENCE</scope>
    <source>
        <strain evidence="5">TK_41</strain>
    </source>
</reference>
<dbReference type="CDD" id="cd12168">
    <property type="entry name" value="Mand_dh_like"/>
    <property type="match status" value="1"/>
</dbReference>
<name>A0AA38X5A5_9EURO</name>
<dbReference type="Proteomes" id="UP001172673">
    <property type="component" value="Unassembled WGS sequence"/>
</dbReference>
<dbReference type="Pfam" id="PF00389">
    <property type="entry name" value="2-Hacid_dh"/>
    <property type="match status" value="1"/>
</dbReference>
<dbReference type="GO" id="GO:0051287">
    <property type="term" value="F:NAD binding"/>
    <property type="evidence" value="ECO:0007669"/>
    <property type="project" value="InterPro"/>
</dbReference>